<dbReference type="Proteomes" id="UP001187192">
    <property type="component" value="Unassembled WGS sequence"/>
</dbReference>
<comment type="caution">
    <text evidence="1">The sequence shown here is derived from an EMBL/GenBank/DDBJ whole genome shotgun (WGS) entry which is preliminary data.</text>
</comment>
<evidence type="ECO:0000313" key="2">
    <source>
        <dbReference type="Proteomes" id="UP001187192"/>
    </source>
</evidence>
<accession>A0AA87ZW17</accession>
<dbReference type="EMBL" id="BTGU01000012">
    <property type="protein sequence ID" value="GMN40969.1"/>
    <property type="molecule type" value="Genomic_DNA"/>
</dbReference>
<gene>
    <name evidence="1" type="ORF">TIFTF001_010191</name>
</gene>
<dbReference type="AlphaFoldDB" id="A0AA87ZW17"/>
<keyword evidence="2" id="KW-1185">Reference proteome</keyword>
<dbReference type="Gramene" id="FCD_00019560-RA">
    <property type="protein sequence ID" value="FCD_00019560-RA:cds"/>
    <property type="gene ID" value="FCD_00019560"/>
</dbReference>
<sequence length="89" mass="9948">MKLCSCTVVAKLRMTHANTGYCLVPFKNDLNRNVASAGMNFNVGGLELGMITFHNVLWHAINPGCWRFHRLTVLQSPTRESFVQGKPLS</sequence>
<evidence type="ECO:0000313" key="1">
    <source>
        <dbReference type="EMBL" id="GMN40969.1"/>
    </source>
</evidence>
<organism evidence="1 2">
    <name type="scientific">Ficus carica</name>
    <name type="common">Common fig</name>
    <dbReference type="NCBI Taxonomy" id="3494"/>
    <lineage>
        <taxon>Eukaryota</taxon>
        <taxon>Viridiplantae</taxon>
        <taxon>Streptophyta</taxon>
        <taxon>Embryophyta</taxon>
        <taxon>Tracheophyta</taxon>
        <taxon>Spermatophyta</taxon>
        <taxon>Magnoliopsida</taxon>
        <taxon>eudicotyledons</taxon>
        <taxon>Gunneridae</taxon>
        <taxon>Pentapetalae</taxon>
        <taxon>rosids</taxon>
        <taxon>fabids</taxon>
        <taxon>Rosales</taxon>
        <taxon>Moraceae</taxon>
        <taxon>Ficeae</taxon>
        <taxon>Ficus</taxon>
    </lineage>
</organism>
<proteinExistence type="predicted"/>
<reference evidence="1" key="1">
    <citation type="submission" date="2023-07" db="EMBL/GenBank/DDBJ databases">
        <title>draft genome sequence of fig (Ficus carica).</title>
        <authorList>
            <person name="Takahashi T."/>
            <person name="Nishimura K."/>
        </authorList>
    </citation>
    <scope>NUCLEOTIDE SEQUENCE</scope>
</reference>
<name>A0AA87ZW17_FICCA</name>
<protein>
    <submittedName>
        <fullName evidence="1">Uncharacterized protein</fullName>
    </submittedName>
</protein>